<gene>
    <name evidence="2" type="ORF">GCM10010832_03740</name>
</gene>
<dbReference type="Proteomes" id="UP000599179">
    <property type="component" value="Unassembled WGS sequence"/>
</dbReference>
<protein>
    <recommendedName>
        <fullName evidence="4">PH domain-containing protein</fullName>
    </recommendedName>
</protein>
<sequence>MQTNFSELQVLTQQKSVKWIFRIAFFVHLSGIVIGLAIDKSMFETFIVICIVTLLLYILFRKLGMKTKVDSTELKVNHPFVGSFTIPMSEIASTEKVSLNFPDNRRIYHKKFGTLYRMYGSEGVFIKIQDSKPFFIGSQKADELQKVIQHKLKKHNVNEAD</sequence>
<dbReference type="EMBL" id="BMGM01000001">
    <property type="protein sequence ID" value="GGE26276.1"/>
    <property type="molecule type" value="Genomic_DNA"/>
</dbReference>
<proteinExistence type="predicted"/>
<comment type="caution">
    <text evidence="2">The sequence shown here is derived from an EMBL/GenBank/DDBJ whole genome shotgun (WGS) entry which is preliminary data.</text>
</comment>
<keyword evidence="3" id="KW-1185">Reference proteome</keyword>
<evidence type="ECO:0008006" key="4">
    <source>
        <dbReference type="Google" id="ProtNLM"/>
    </source>
</evidence>
<dbReference type="RefSeq" id="WP_188457373.1">
    <property type="nucleotide sequence ID" value="NZ_BMGM01000001.1"/>
</dbReference>
<evidence type="ECO:0000256" key="1">
    <source>
        <dbReference type="SAM" id="Phobius"/>
    </source>
</evidence>
<name>A0ABQ1SBV3_9FLAO</name>
<organism evidence="2 3">
    <name type="scientific">Psychroflexus planctonicus</name>
    <dbReference type="NCBI Taxonomy" id="1526575"/>
    <lineage>
        <taxon>Bacteria</taxon>
        <taxon>Pseudomonadati</taxon>
        <taxon>Bacteroidota</taxon>
        <taxon>Flavobacteriia</taxon>
        <taxon>Flavobacteriales</taxon>
        <taxon>Flavobacteriaceae</taxon>
        <taxon>Psychroflexus</taxon>
    </lineage>
</organism>
<keyword evidence="1" id="KW-0812">Transmembrane</keyword>
<keyword evidence="1" id="KW-1133">Transmembrane helix</keyword>
<feature type="transmembrane region" description="Helical" evidence="1">
    <location>
        <begin position="43"/>
        <end position="60"/>
    </location>
</feature>
<feature type="transmembrane region" description="Helical" evidence="1">
    <location>
        <begin position="20"/>
        <end position="37"/>
    </location>
</feature>
<keyword evidence="1" id="KW-0472">Membrane</keyword>
<evidence type="ECO:0000313" key="3">
    <source>
        <dbReference type="Proteomes" id="UP000599179"/>
    </source>
</evidence>
<accession>A0ABQ1SBV3</accession>
<evidence type="ECO:0000313" key="2">
    <source>
        <dbReference type="EMBL" id="GGE26276.1"/>
    </source>
</evidence>
<reference evidence="3" key="1">
    <citation type="journal article" date="2019" name="Int. J. Syst. Evol. Microbiol.">
        <title>The Global Catalogue of Microorganisms (GCM) 10K type strain sequencing project: providing services to taxonomists for standard genome sequencing and annotation.</title>
        <authorList>
            <consortium name="The Broad Institute Genomics Platform"/>
            <consortium name="The Broad Institute Genome Sequencing Center for Infectious Disease"/>
            <person name="Wu L."/>
            <person name="Ma J."/>
        </authorList>
    </citation>
    <scope>NUCLEOTIDE SEQUENCE [LARGE SCALE GENOMIC DNA]</scope>
    <source>
        <strain evidence="3">CGMCC 1.12931</strain>
    </source>
</reference>